<dbReference type="RefSeq" id="WP_093339539.1">
    <property type="nucleotide sequence ID" value="NZ_FOXD01000034.1"/>
</dbReference>
<name>A0A1I5Y134_9BACI</name>
<dbReference type="SMART" id="SM00871">
    <property type="entry name" value="AraC_E_bind"/>
    <property type="match status" value="1"/>
</dbReference>
<dbReference type="AlphaFoldDB" id="A0A1I5Y134"/>
<feature type="domain" description="AraC effector-binding" evidence="1">
    <location>
        <begin position="1"/>
        <end position="148"/>
    </location>
</feature>
<keyword evidence="3" id="KW-1185">Reference proteome</keyword>
<dbReference type="InterPro" id="IPR010499">
    <property type="entry name" value="AraC_E-bd"/>
</dbReference>
<evidence type="ECO:0000313" key="3">
    <source>
        <dbReference type="Proteomes" id="UP000198892"/>
    </source>
</evidence>
<dbReference type="STRING" id="1884432.SAMN05518683_1345"/>
<dbReference type="Pfam" id="PF06445">
    <property type="entry name" value="GyrI-like"/>
    <property type="match status" value="1"/>
</dbReference>
<organism evidence="2 3">
    <name type="scientific">Salibacterium halotolerans</name>
    <dbReference type="NCBI Taxonomy" id="1884432"/>
    <lineage>
        <taxon>Bacteria</taxon>
        <taxon>Bacillati</taxon>
        <taxon>Bacillota</taxon>
        <taxon>Bacilli</taxon>
        <taxon>Bacillales</taxon>
        <taxon>Bacillaceae</taxon>
    </lineage>
</organism>
<dbReference type="GO" id="GO:0003677">
    <property type="term" value="F:DNA binding"/>
    <property type="evidence" value="ECO:0007669"/>
    <property type="project" value="UniProtKB-KW"/>
</dbReference>
<accession>A0A1I5Y134</accession>
<dbReference type="Proteomes" id="UP000198892">
    <property type="component" value="Unassembled WGS sequence"/>
</dbReference>
<evidence type="ECO:0000259" key="1">
    <source>
        <dbReference type="SMART" id="SM00871"/>
    </source>
</evidence>
<sequence>MEYRFVEKAPFKVVGVMETAQTNERGVFIPNDNQSTKEEFRQSFEQLLNTRVNNMLHVAVNKTERSVDSYIGIETTAICPPSLVELEIPKQTWAVFEIASLSPHVINKTWYDLFMYWFPVHGYELANNIEFFHEMKECNRYELWIPVIKSKSY</sequence>
<protein>
    <submittedName>
        <fullName evidence="2">Predicted transcriptional regulator YdeE, contains AraC-type DNA-binding domain</fullName>
    </submittedName>
</protein>
<dbReference type="InterPro" id="IPR029442">
    <property type="entry name" value="GyrI-like"/>
</dbReference>
<dbReference type="InterPro" id="IPR011256">
    <property type="entry name" value="Reg_factor_effector_dom_sf"/>
</dbReference>
<proteinExistence type="predicted"/>
<dbReference type="SUPFAM" id="SSF55136">
    <property type="entry name" value="Probable bacterial effector-binding domain"/>
    <property type="match status" value="1"/>
</dbReference>
<dbReference type="EMBL" id="FOXD01000034">
    <property type="protein sequence ID" value="SFQ37895.1"/>
    <property type="molecule type" value="Genomic_DNA"/>
</dbReference>
<dbReference type="InterPro" id="IPR053182">
    <property type="entry name" value="YobU-like_regulator"/>
</dbReference>
<dbReference type="PANTHER" id="PTHR36444">
    <property type="entry name" value="TRANSCRIPTIONAL REGULATOR PROTEIN YOBU-RELATED"/>
    <property type="match status" value="1"/>
</dbReference>
<gene>
    <name evidence="2" type="ORF">SAMN05518683_1345</name>
</gene>
<keyword evidence="2" id="KW-0238">DNA-binding</keyword>
<dbReference type="Gene3D" id="3.20.80.10">
    <property type="entry name" value="Regulatory factor, effector binding domain"/>
    <property type="match status" value="1"/>
</dbReference>
<dbReference type="PANTHER" id="PTHR36444:SF2">
    <property type="entry name" value="TRANSCRIPTIONAL REGULATOR PROTEIN YOBU-RELATED"/>
    <property type="match status" value="1"/>
</dbReference>
<evidence type="ECO:0000313" key="2">
    <source>
        <dbReference type="EMBL" id="SFQ37895.1"/>
    </source>
</evidence>
<reference evidence="3" key="1">
    <citation type="submission" date="2016-10" db="EMBL/GenBank/DDBJ databases">
        <authorList>
            <person name="Varghese N."/>
            <person name="Submissions S."/>
        </authorList>
    </citation>
    <scope>NUCLEOTIDE SEQUENCE [LARGE SCALE GENOMIC DNA]</scope>
    <source>
        <strain evidence="3">S7</strain>
    </source>
</reference>
<dbReference type="OrthoDB" id="9801123at2"/>